<name>A0AAP0BE25_9ASPA</name>
<comment type="subcellular location">
    <subcellularLocation>
        <location evidence="1">Nucleus</location>
    </subcellularLocation>
</comment>
<keyword evidence="5" id="KW-0804">Transcription</keyword>
<organism evidence="9 10">
    <name type="scientific">Platanthera zijinensis</name>
    <dbReference type="NCBI Taxonomy" id="2320716"/>
    <lineage>
        <taxon>Eukaryota</taxon>
        <taxon>Viridiplantae</taxon>
        <taxon>Streptophyta</taxon>
        <taxon>Embryophyta</taxon>
        <taxon>Tracheophyta</taxon>
        <taxon>Spermatophyta</taxon>
        <taxon>Magnoliopsida</taxon>
        <taxon>Liliopsida</taxon>
        <taxon>Asparagales</taxon>
        <taxon>Orchidaceae</taxon>
        <taxon>Orchidoideae</taxon>
        <taxon>Orchideae</taxon>
        <taxon>Orchidinae</taxon>
        <taxon>Platanthera</taxon>
    </lineage>
</organism>
<evidence type="ECO:0000313" key="9">
    <source>
        <dbReference type="EMBL" id="KAK8936419.1"/>
    </source>
</evidence>
<keyword evidence="10" id="KW-1185">Reference proteome</keyword>
<feature type="domain" description="WRKY" evidence="8">
    <location>
        <begin position="150"/>
        <end position="214"/>
    </location>
</feature>
<sequence>MQNNNNIATTNPKNASSISIALVANVIRPKAIRLKAVANHPTVVALKCNTSVQEASFRMDKESIEISEGNSEPSILHRPIAHVVSSLTILQKFAYEEHQQILVDARSLPQELYQVNCKQSTLNLHRSLSPSSNTKQRHYSSNYVNDSKKTEDKKSSDGYKWRKYGQKRVKKGEFPRAYYRCVHPACPVKKTVEISKDGEIAEIIYRGDHNHPKPSSKSRDKAFNLDRNGSTHEKWMQKFNLDGNDSHIDIPTVSASFITDGREKATESVTISQKRKNDDKLGDSTVATKSTAVPKLMSSIDDSHEANDGYSWQKYGKKVIKGNPYPRNYYRCSDGKCSARKRVQRVSDDPRSFITIYEGKHHH</sequence>
<feature type="domain" description="WRKY" evidence="8">
    <location>
        <begin position="301"/>
        <end position="363"/>
    </location>
</feature>
<evidence type="ECO:0000256" key="4">
    <source>
        <dbReference type="ARBA" id="ARBA00023125"/>
    </source>
</evidence>
<keyword evidence="6" id="KW-0539">Nucleus</keyword>
<dbReference type="AlphaFoldDB" id="A0AAP0BE25"/>
<dbReference type="PANTHER" id="PTHR31221">
    <property type="entry name" value="WRKY TRANSCRIPTION FACTOR PROTEIN 1-RELATED"/>
    <property type="match status" value="1"/>
</dbReference>
<dbReference type="PROSITE" id="PS50811">
    <property type="entry name" value="WRKY"/>
    <property type="match status" value="2"/>
</dbReference>
<comment type="caution">
    <text evidence="9">The sequence shown here is derived from an EMBL/GenBank/DDBJ whole genome shotgun (WGS) entry which is preliminary data.</text>
</comment>
<dbReference type="InterPro" id="IPR044810">
    <property type="entry name" value="WRKY_plant"/>
</dbReference>
<dbReference type="SMART" id="SM00774">
    <property type="entry name" value="WRKY"/>
    <property type="match status" value="2"/>
</dbReference>
<evidence type="ECO:0000256" key="6">
    <source>
        <dbReference type="ARBA" id="ARBA00023242"/>
    </source>
</evidence>
<dbReference type="PANTHER" id="PTHR31221:SF90">
    <property type="entry name" value="WRKY TRANSCRIPTION FACTOR 44"/>
    <property type="match status" value="1"/>
</dbReference>
<dbReference type="Pfam" id="PF03106">
    <property type="entry name" value="WRKY"/>
    <property type="match status" value="2"/>
</dbReference>
<evidence type="ECO:0000256" key="5">
    <source>
        <dbReference type="ARBA" id="ARBA00023163"/>
    </source>
</evidence>
<keyword evidence="3" id="KW-0805">Transcription regulation</keyword>
<dbReference type="GO" id="GO:0005634">
    <property type="term" value="C:nucleus"/>
    <property type="evidence" value="ECO:0007669"/>
    <property type="project" value="UniProtKB-SubCell"/>
</dbReference>
<dbReference type="SUPFAM" id="SSF118290">
    <property type="entry name" value="WRKY DNA-binding domain"/>
    <property type="match status" value="2"/>
</dbReference>
<dbReference type="GO" id="GO:0003700">
    <property type="term" value="F:DNA-binding transcription factor activity"/>
    <property type="evidence" value="ECO:0007669"/>
    <property type="project" value="InterPro"/>
</dbReference>
<dbReference type="Gene3D" id="2.20.25.80">
    <property type="entry name" value="WRKY domain"/>
    <property type="match status" value="2"/>
</dbReference>
<keyword evidence="4" id="KW-0238">DNA-binding</keyword>
<proteinExistence type="predicted"/>
<dbReference type="InterPro" id="IPR036576">
    <property type="entry name" value="WRKY_dom_sf"/>
</dbReference>
<feature type="compositionally biased region" description="Polar residues" evidence="7">
    <location>
        <begin position="125"/>
        <end position="145"/>
    </location>
</feature>
<dbReference type="Proteomes" id="UP001418222">
    <property type="component" value="Unassembled WGS sequence"/>
</dbReference>
<evidence type="ECO:0000256" key="7">
    <source>
        <dbReference type="SAM" id="MobiDB-lite"/>
    </source>
</evidence>
<feature type="region of interest" description="Disordered" evidence="7">
    <location>
        <begin position="206"/>
        <end position="225"/>
    </location>
</feature>
<reference evidence="9 10" key="1">
    <citation type="journal article" date="2022" name="Nat. Plants">
        <title>Genomes of leafy and leafless Platanthera orchids illuminate the evolution of mycoheterotrophy.</title>
        <authorList>
            <person name="Li M.H."/>
            <person name="Liu K.W."/>
            <person name="Li Z."/>
            <person name="Lu H.C."/>
            <person name="Ye Q.L."/>
            <person name="Zhang D."/>
            <person name="Wang J.Y."/>
            <person name="Li Y.F."/>
            <person name="Zhong Z.M."/>
            <person name="Liu X."/>
            <person name="Yu X."/>
            <person name="Liu D.K."/>
            <person name="Tu X.D."/>
            <person name="Liu B."/>
            <person name="Hao Y."/>
            <person name="Liao X.Y."/>
            <person name="Jiang Y.T."/>
            <person name="Sun W.H."/>
            <person name="Chen J."/>
            <person name="Chen Y.Q."/>
            <person name="Ai Y."/>
            <person name="Zhai J.W."/>
            <person name="Wu S.S."/>
            <person name="Zhou Z."/>
            <person name="Hsiao Y.Y."/>
            <person name="Wu W.L."/>
            <person name="Chen Y.Y."/>
            <person name="Lin Y.F."/>
            <person name="Hsu J.L."/>
            <person name="Li C.Y."/>
            <person name="Wang Z.W."/>
            <person name="Zhao X."/>
            <person name="Zhong W.Y."/>
            <person name="Ma X.K."/>
            <person name="Ma L."/>
            <person name="Huang J."/>
            <person name="Chen G.Z."/>
            <person name="Huang M.Z."/>
            <person name="Huang L."/>
            <person name="Peng D.H."/>
            <person name="Luo Y.B."/>
            <person name="Zou S.Q."/>
            <person name="Chen S.P."/>
            <person name="Lan S."/>
            <person name="Tsai W.C."/>
            <person name="Van de Peer Y."/>
            <person name="Liu Z.J."/>
        </authorList>
    </citation>
    <scope>NUCLEOTIDE SEQUENCE [LARGE SCALE GENOMIC DNA]</scope>
    <source>
        <strain evidence="9">Lor287</strain>
    </source>
</reference>
<accession>A0AAP0BE25</accession>
<evidence type="ECO:0000313" key="10">
    <source>
        <dbReference type="Proteomes" id="UP001418222"/>
    </source>
</evidence>
<evidence type="ECO:0000256" key="2">
    <source>
        <dbReference type="ARBA" id="ARBA00022737"/>
    </source>
</evidence>
<gene>
    <name evidence="9" type="primary">WRKY3</name>
    <name evidence="9" type="ORF">KSP39_PZI013793</name>
</gene>
<dbReference type="FunFam" id="2.20.25.80:FF:000006">
    <property type="entry name" value="WRKY transcription factor"/>
    <property type="match status" value="1"/>
</dbReference>
<dbReference type="GO" id="GO:0043565">
    <property type="term" value="F:sequence-specific DNA binding"/>
    <property type="evidence" value="ECO:0007669"/>
    <property type="project" value="InterPro"/>
</dbReference>
<evidence type="ECO:0000259" key="8">
    <source>
        <dbReference type="PROSITE" id="PS50811"/>
    </source>
</evidence>
<dbReference type="EMBL" id="JBBWWQ010000011">
    <property type="protein sequence ID" value="KAK8936419.1"/>
    <property type="molecule type" value="Genomic_DNA"/>
</dbReference>
<evidence type="ECO:0000256" key="3">
    <source>
        <dbReference type="ARBA" id="ARBA00023015"/>
    </source>
</evidence>
<evidence type="ECO:0000256" key="1">
    <source>
        <dbReference type="ARBA" id="ARBA00004123"/>
    </source>
</evidence>
<feature type="compositionally biased region" description="Basic and acidic residues" evidence="7">
    <location>
        <begin position="146"/>
        <end position="158"/>
    </location>
</feature>
<protein>
    <submittedName>
        <fullName evidence="9">WRKY transcription factor 3</fullName>
    </submittedName>
</protein>
<feature type="region of interest" description="Disordered" evidence="7">
    <location>
        <begin position="125"/>
        <end position="158"/>
    </location>
</feature>
<keyword evidence="2" id="KW-0677">Repeat</keyword>
<dbReference type="InterPro" id="IPR003657">
    <property type="entry name" value="WRKY_dom"/>
</dbReference>